<dbReference type="STRING" id="525904.Tter_2450"/>
<organism evidence="1 2">
    <name type="scientific">Thermobaculum terrenum (strain ATCC BAA-798 / CCMEE 7001 / YNP1)</name>
    <dbReference type="NCBI Taxonomy" id="525904"/>
    <lineage>
        <taxon>Bacteria</taxon>
        <taxon>Bacillati</taxon>
        <taxon>Chloroflexota</taxon>
        <taxon>Chloroflexia</taxon>
        <taxon>Candidatus Thermobaculales</taxon>
        <taxon>Candidatus Thermobaculaceae</taxon>
        <taxon>Thermobaculum</taxon>
    </lineage>
</organism>
<reference evidence="2" key="1">
    <citation type="journal article" date="2010" name="Stand. Genomic Sci.">
        <title>Complete genome sequence of 'Thermobaculum terrenum' type strain (YNP1).</title>
        <authorList>
            <person name="Kiss H."/>
            <person name="Cleland D."/>
            <person name="Lapidus A."/>
            <person name="Lucas S."/>
            <person name="Glavina Del Rio T."/>
            <person name="Nolan M."/>
            <person name="Tice H."/>
            <person name="Han C."/>
            <person name="Goodwin L."/>
            <person name="Pitluck S."/>
            <person name="Liolios K."/>
            <person name="Ivanova N."/>
            <person name="Mavromatis K."/>
            <person name="Ovchinnikova G."/>
            <person name="Pati A."/>
            <person name="Chen A."/>
            <person name="Palaniappan K."/>
            <person name="Land M."/>
            <person name="Hauser L."/>
            <person name="Chang Y."/>
            <person name="Jeffries C."/>
            <person name="Lu M."/>
            <person name="Brettin T."/>
            <person name="Detter J."/>
            <person name="Goker M."/>
            <person name="Tindall B."/>
            <person name="Beck B."/>
            <person name="McDermott T."/>
            <person name="Woyke T."/>
            <person name="Bristow J."/>
            <person name="Eisen J."/>
            <person name="Markowitz V."/>
            <person name="Hugenholtz P."/>
            <person name="Kyrpides N."/>
            <person name="Klenk H."/>
            <person name="Cheng J."/>
        </authorList>
    </citation>
    <scope>NUCLEOTIDE SEQUENCE [LARGE SCALE GENOMIC DNA]</scope>
    <source>
        <strain evidence="2">ATCC BAA-798 / YNP1</strain>
    </source>
</reference>
<evidence type="ECO:0000313" key="2">
    <source>
        <dbReference type="Proteomes" id="UP000000323"/>
    </source>
</evidence>
<dbReference type="Proteomes" id="UP000000323">
    <property type="component" value="Chromosome 2"/>
</dbReference>
<protein>
    <submittedName>
        <fullName evidence="1">Uncharacterized protein</fullName>
    </submittedName>
</protein>
<dbReference type="KEGG" id="ttr:Tter_2450"/>
<gene>
    <name evidence="1" type="ordered locus">Tter_2450</name>
</gene>
<evidence type="ECO:0000313" key="1">
    <source>
        <dbReference type="EMBL" id="ACZ43344.1"/>
    </source>
</evidence>
<dbReference type="EMBL" id="CP001826">
    <property type="protein sequence ID" value="ACZ43344.1"/>
    <property type="molecule type" value="Genomic_DNA"/>
</dbReference>
<proteinExistence type="predicted"/>
<sequence length="54" mass="5711">MVAGVHAEADDELGRYVIGSTALSLELVRDDLGRLRLARVACGGGDWSPSPVRC</sequence>
<accession>D1CHX3</accession>
<name>D1CHX3_THET1</name>
<dbReference type="HOGENOM" id="CLU_3048973_0_0_0"/>
<dbReference type="AlphaFoldDB" id="D1CHX3"/>
<keyword evidence="2" id="KW-1185">Reference proteome</keyword>